<protein>
    <submittedName>
        <fullName evidence="1">Uncharacterized protein</fullName>
    </submittedName>
</protein>
<evidence type="ECO:0000313" key="1">
    <source>
        <dbReference type="EMBL" id="RII37070.1"/>
    </source>
</evidence>
<comment type="caution">
    <text evidence="1">The sequence shown here is derived from an EMBL/GenBank/DDBJ whole genome shotgun (WGS) entry which is preliminary data.</text>
</comment>
<dbReference type="AlphaFoldDB" id="A0A399IVU5"/>
<dbReference type="EMBL" id="QWJJ01000023">
    <property type="protein sequence ID" value="RII37070.1"/>
    <property type="molecule type" value="Genomic_DNA"/>
</dbReference>
<accession>A0A399IVU5</accession>
<dbReference type="Proteomes" id="UP000265848">
    <property type="component" value="Unassembled WGS sequence"/>
</dbReference>
<proteinExistence type="predicted"/>
<reference evidence="1 2" key="1">
    <citation type="submission" date="2018-08" db="EMBL/GenBank/DDBJ databases">
        <title>Pseudooceanicola sediminis CY03 in the family Rhodobacteracea.</title>
        <authorList>
            <person name="Zhang Y.-J."/>
        </authorList>
    </citation>
    <scope>NUCLEOTIDE SEQUENCE [LARGE SCALE GENOMIC DNA]</scope>
    <source>
        <strain evidence="1 2">CY03</strain>
    </source>
</reference>
<sequence length="91" mass="9916">MVVDHEKAIVGDRQLVHREIAVRRSQKVAAAFPDIRQEGCDVDEAFDGRVNTGFGNDHAGIEMSHEQPDPPCTSRLLWTAAISSSTDVIGS</sequence>
<organism evidence="1 2">
    <name type="scientific">Pseudooceanicola sediminis</name>
    <dbReference type="NCBI Taxonomy" id="2211117"/>
    <lineage>
        <taxon>Bacteria</taxon>
        <taxon>Pseudomonadati</taxon>
        <taxon>Pseudomonadota</taxon>
        <taxon>Alphaproteobacteria</taxon>
        <taxon>Rhodobacterales</taxon>
        <taxon>Paracoccaceae</taxon>
        <taxon>Pseudooceanicola</taxon>
    </lineage>
</organism>
<dbReference type="RefSeq" id="WP_119400676.1">
    <property type="nucleotide sequence ID" value="NZ_QWJJ01000023.1"/>
</dbReference>
<gene>
    <name evidence="1" type="ORF">DL237_19260</name>
</gene>
<keyword evidence="2" id="KW-1185">Reference proteome</keyword>
<name>A0A399IVU5_9RHOB</name>
<evidence type="ECO:0000313" key="2">
    <source>
        <dbReference type="Proteomes" id="UP000265848"/>
    </source>
</evidence>